<dbReference type="GO" id="GO:0003700">
    <property type="term" value="F:DNA-binding transcription factor activity"/>
    <property type="evidence" value="ECO:0007669"/>
    <property type="project" value="InterPro"/>
</dbReference>
<proteinExistence type="predicted"/>
<evidence type="ECO:0000259" key="4">
    <source>
        <dbReference type="PROSITE" id="PS01124"/>
    </source>
</evidence>
<dbReference type="AlphaFoldDB" id="A0A1D7QIJ5"/>
<dbReference type="Pfam" id="PF12833">
    <property type="entry name" value="HTH_18"/>
    <property type="match status" value="1"/>
</dbReference>
<dbReference type="Gene3D" id="1.10.10.60">
    <property type="entry name" value="Homeodomain-like"/>
    <property type="match status" value="1"/>
</dbReference>
<dbReference type="InterPro" id="IPR046532">
    <property type="entry name" value="DUF6597"/>
</dbReference>
<organism evidence="5 6">
    <name type="scientific">Pedobacter steynii</name>
    <dbReference type="NCBI Taxonomy" id="430522"/>
    <lineage>
        <taxon>Bacteria</taxon>
        <taxon>Pseudomonadati</taxon>
        <taxon>Bacteroidota</taxon>
        <taxon>Sphingobacteriia</taxon>
        <taxon>Sphingobacteriales</taxon>
        <taxon>Sphingobacteriaceae</taxon>
        <taxon>Pedobacter</taxon>
    </lineage>
</organism>
<dbReference type="PANTHER" id="PTHR46796">
    <property type="entry name" value="HTH-TYPE TRANSCRIPTIONAL ACTIVATOR RHAS-RELATED"/>
    <property type="match status" value="1"/>
</dbReference>
<evidence type="ECO:0000313" key="5">
    <source>
        <dbReference type="EMBL" id="AOM78473.1"/>
    </source>
</evidence>
<dbReference type="RefSeq" id="WP_069380138.1">
    <property type="nucleotide sequence ID" value="NZ_CP017141.1"/>
</dbReference>
<protein>
    <submittedName>
        <fullName evidence="5">Transcriptional regulator</fullName>
    </submittedName>
</protein>
<dbReference type="InterPro" id="IPR050204">
    <property type="entry name" value="AraC_XylS_family_regulators"/>
</dbReference>
<keyword evidence="3" id="KW-0804">Transcription</keyword>
<keyword evidence="1" id="KW-0805">Transcription regulation</keyword>
<sequence>MAANNDFKIRALFRPVQPARGSGERAVSYLEFLPDARLQDFIYCYWQLKSETHLADAYPYRVVADGCIDIFFELNNPKENYLMGLSNSYTEFQLSSGFNYIGLRFLPTRFTQIYGISAAELTNLCEPMEQVLPETSSFIRSNFSAEMSTTEIVNKLNDYFLNLIGKVKLKSDNRVAAAMDIILQRAGVLNIEKDLDVGISPRQLSRLFEYYTGDTIKTFSKIVRFQNFIRRKSDTENPEKDRYYLIAGYYDQAHFIKEFKQLYGSTPFKAFRS</sequence>
<feature type="domain" description="HTH araC/xylS-type" evidence="4">
    <location>
        <begin position="197"/>
        <end position="273"/>
    </location>
</feature>
<dbReference type="Proteomes" id="UP000094313">
    <property type="component" value="Chromosome"/>
</dbReference>
<reference evidence="5 6" key="1">
    <citation type="submission" date="2016-08" db="EMBL/GenBank/DDBJ databases">
        <authorList>
            <person name="Seilhamer J.J."/>
        </authorList>
    </citation>
    <scope>NUCLEOTIDE SEQUENCE [LARGE SCALE GENOMIC DNA]</scope>
    <source>
        <strain evidence="5 6">DX4</strain>
    </source>
</reference>
<dbReference type="GO" id="GO:0043565">
    <property type="term" value="F:sequence-specific DNA binding"/>
    <property type="evidence" value="ECO:0007669"/>
    <property type="project" value="InterPro"/>
</dbReference>
<accession>A0A1D7QIJ5</accession>
<dbReference type="KEGG" id="psty:BFS30_15585"/>
<dbReference type="EMBL" id="CP017141">
    <property type="protein sequence ID" value="AOM78473.1"/>
    <property type="molecule type" value="Genomic_DNA"/>
</dbReference>
<keyword evidence="2" id="KW-0238">DNA-binding</keyword>
<evidence type="ECO:0000256" key="1">
    <source>
        <dbReference type="ARBA" id="ARBA00023015"/>
    </source>
</evidence>
<dbReference type="InterPro" id="IPR018060">
    <property type="entry name" value="HTH_AraC"/>
</dbReference>
<dbReference type="PROSITE" id="PS01124">
    <property type="entry name" value="HTH_ARAC_FAMILY_2"/>
    <property type="match status" value="1"/>
</dbReference>
<dbReference type="PANTHER" id="PTHR46796:SF13">
    <property type="entry name" value="HTH-TYPE TRANSCRIPTIONAL ACTIVATOR RHAS"/>
    <property type="match status" value="1"/>
</dbReference>
<dbReference type="OrthoDB" id="662446at2"/>
<evidence type="ECO:0000256" key="2">
    <source>
        <dbReference type="ARBA" id="ARBA00023125"/>
    </source>
</evidence>
<evidence type="ECO:0000313" key="6">
    <source>
        <dbReference type="Proteomes" id="UP000094313"/>
    </source>
</evidence>
<evidence type="ECO:0000256" key="3">
    <source>
        <dbReference type="ARBA" id="ARBA00023163"/>
    </source>
</evidence>
<dbReference type="Pfam" id="PF20240">
    <property type="entry name" value="DUF6597"/>
    <property type="match status" value="1"/>
</dbReference>
<name>A0A1D7QIJ5_9SPHI</name>
<gene>
    <name evidence="5" type="ORF">BFS30_15585</name>
</gene>
<keyword evidence="6" id="KW-1185">Reference proteome</keyword>